<protein>
    <submittedName>
        <fullName evidence="2">Uncharacterized protein</fullName>
    </submittedName>
</protein>
<organism evidence="2 3">
    <name type="scientific">Linum tenue</name>
    <dbReference type="NCBI Taxonomy" id="586396"/>
    <lineage>
        <taxon>Eukaryota</taxon>
        <taxon>Viridiplantae</taxon>
        <taxon>Streptophyta</taxon>
        <taxon>Embryophyta</taxon>
        <taxon>Tracheophyta</taxon>
        <taxon>Spermatophyta</taxon>
        <taxon>Magnoliopsida</taxon>
        <taxon>eudicotyledons</taxon>
        <taxon>Gunneridae</taxon>
        <taxon>Pentapetalae</taxon>
        <taxon>rosids</taxon>
        <taxon>fabids</taxon>
        <taxon>Malpighiales</taxon>
        <taxon>Linaceae</taxon>
        <taxon>Linum</taxon>
    </lineage>
</organism>
<feature type="compositionally biased region" description="Basic residues" evidence="1">
    <location>
        <begin position="81"/>
        <end position="90"/>
    </location>
</feature>
<evidence type="ECO:0000313" key="2">
    <source>
        <dbReference type="EMBL" id="CAI0457686.1"/>
    </source>
</evidence>
<comment type="caution">
    <text evidence="2">The sequence shown here is derived from an EMBL/GenBank/DDBJ whole genome shotgun (WGS) entry which is preliminary data.</text>
</comment>
<proteinExistence type="predicted"/>
<dbReference type="Proteomes" id="UP001154282">
    <property type="component" value="Unassembled WGS sequence"/>
</dbReference>
<name>A0AAV0NHE7_9ROSI</name>
<keyword evidence="3" id="KW-1185">Reference proteome</keyword>
<dbReference type="AlphaFoldDB" id="A0AAV0NHE7"/>
<reference evidence="2" key="1">
    <citation type="submission" date="2022-08" db="EMBL/GenBank/DDBJ databases">
        <authorList>
            <person name="Gutierrez-Valencia J."/>
        </authorList>
    </citation>
    <scope>NUCLEOTIDE SEQUENCE</scope>
</reference>
<feature type="compositionally biased region" description="Basic and acidic residues" evidence="1">
    <location>
        <begin position="47"/>
        <end position="56"/>
    </location>
</feature>
<feature type="region of interest" description="Disordered" evidence="1">
    <location>
        <begin position="44"/>
        <end position="106"/>
    </location>
</feature>
<evidence type="ECO:0000256" key="1">
    <source>
        <dbReference type="SAM" id="MobiDB-lite"/>
    </source>
</evidence>
<dbReference type="EMBL" id="CAMGYJ010000008">
    <property type="protein sequence ID" value="CAI0457686.1"/>
    <property type="molecule type" value="Genomic_DNA"/>
</dbReference>
<accession>A0AAV0NHE7</accession>
<evidence type="ECO:0000313" key="3">
    <source>
        <dbReference type="Proteomes" id="UP001154282"/>
    </source>
</evidence>
<gene>
    <name evidence="2" type="ORF">LITE_LOCUS33228</name>
</gene>
<sequence>MGIALRASIGRWGPFRTDRAACGGERGGDIQHKQLLHVPRHQAALLRDGRQPDRLRAGSGGRPNCREGDGAGADEADRSLLRRRSPRRVRGREARRGYGQGHGFPY</sequence>
<feature type="compositionally biased region" description="Basic and acidic residues" evidence="1">
    <location>
        <begin position="64"/>
        <end position="80"/>
    </location>
</feature>